<feature type="domain" description="FAD dependent oxidoreductase" evidence="6">
    <location>
        <begin position="10"/>
        <end position="428"/>
    </location>
</feature>
<dbReference type="Pfam" id="PF01266">
    <property type="entry name" value="DAO"/>
    <property type="match status" value="1"/>
</dbReference>
<evidence type="ECO:0000259" key="6">
    <source>
        <dbReference type="Pfam" id="PF01266"/>
    </source>
</evidence>
<dbReference type="PANTHER" id="PTHR10961:SF15">
    <property type="entry name" value="FAD DEPENDENT OXIDOREDUCTASE DOMAIN-CONTAINING PROTEIN"/>
    <property type="match status" value="1"/>
</dbReference>
<dbReference type="AlphaFoldDB" id="A0A2V1DLM4"/>
<keyword evidence="3" id="KW-0285">Flavoprotein</keyword>
<dbReference type="InterPro" id="IPR006076">
    <property type="entry name" value="FAD-dep_OxRdtase"/>
</dbReference>
<dbReference type="EMBL" id="KZ805411">
    <property type="protein sequence ID" value="PVH98533.1"/>
    <property type="molecule type" value="Genomic_DNA"/>
</dbReference>
<sequence length="485" mass="53314">MGPPAKSAPIIIVGAGIFGLSTALHLARRGYTNVTVFDKQPYDRTGYSYLEGCDAASADLNKIIRSAYGSQTEYQELTFEAIEAWKRWNDELASGTDLPPGMTTKDRVFINCGNLSMADGDMLPEFEKATIRTMEECGHRDTQLVTTDARHIEIAKSKGMNFAMDPFQRQTRGRANVGVLDSSGGVAIADKACRMALHKARRAGVRFILDPTAGAFVSLVRNASGRVSGIVTKDEKYHNAHLTLMACGGWTPSLLPALDGLCEATAGSVVMYKIPKASPLWHRFAPENFPTWMWKMRDGAEGGLYGFPRDEHGHVKIGYRGTKYTNPCPQADGVERSVPVTRWTEGDKLTQIPAQAMRVIRRFVDEYLPELAHEGIDVALTRVCWYTDSFDNHFVVDRVPDTEGLFVATGGSGHAFKYLPNIGNWVVDVIEGVDLNRAAIRAWKWRHLGDNMPSNVLMEGKKGARALGNVVLATGTVSKGNRAML</sequence>
<dbReference type="Gene3D" id="3.50.50.60">
    <property type="entry name" value="FAD/NAD(P)-binding domain"/>
    <property type="match status" value="1"/>
</dbReference>
<keyword evidence="8" id="KW-1185">Reference proteome</keyword>
<evidence type="ECO:0000256" key="4">
    <source>
        <dbReference type="ARBA" id="ARBA00022827"/>
    </source>
</evidence>
<protein>
    <submittedName>
        <fullName evidence="7">FAD dependent oxidoreductase</fullName>
    </submittedName>
</protein>
<dbReference type="InterPro" id="IPR036188">
    <property type="entry name" value="FAD/NAD-bd_sf"/>
</dbReference>
<evidence type="ECO:0000256" key="5">
    <source>
        <dbReference type="ARBA" id="ARBA00023002"/>
    </source>
</evidence>
<organism evidence="7 8">
    <name type="scientific">Periconia macrospinosa</name>
    <dbReference type="NCBI Taxonomy" id="97972"/>
    <lineage>
        <taxon>Eukaryota</taxon>
        <taxon>Fungi</taxon>
        <taxon>Dikarya</taxon>
        <taxon>Ascomycota</taxon>
        <taxon>Pezizomycotina</taxon>
        <taxon>Dothideomycetes</taxon>
        <taxon>Pleosporomycetidae</taxon>
        <taxon>Pleosporales</taxon>
        <taxon>Massarineae</taxon>
        <taxon>Periconiaceae</taxon>
        <taxon>Periconia</taxon>
    </lineage>
</organism>
<keyword evidence="4" id="KW-0274">FAD</keyword>
<evidence type="ECO:0000256" key="2">
    <source>
        <dbReference type="ARBA" id="ARBA00010989"/>
    </source>
</evidence>
<evidence type="ECO:0000313" key="7">
    <source>
        <dbReference type="EMBL" id="PVH98533.1"/>
    </source>
</evidence>
<dbReference type="GO" id="GO:0050660">
    <property type="term" value="F:flavin adenine dinucleotide binding"/>
    <property type="evidence" value="ECO:0007669"/>
    <property type="project" value="InterPro"/>
</dbReference>
<keyword evidence="5" id="KW-0560">Oxidoreductase</keyword>
<evidence type="ECO:0000256" key="3">
    <source>
        <dbReference type="ARBA" id="ARBA00022630"/>
    </source>
</evidence>
<dbReference type="Gene3D" id="3.30.9.10">
    <property type="entry name" value="D-Amino Acid Oxidase, subunit A, domain 2"/>
    <property type="match status" value="1"/>
</dbReference>
<dbReference type="GO" id="GO:0008115">
    <property type="term" value="F:sarcosine oxidase activity"/>
    <property type="evidence" value="ECO:0007669"/>
    <property type="project" value="TreeGrafter"/>
</dbReference>
<gene>
    <name evidence="7" type="ORF">DM02DRAFT_615750</name>
</gene>
<dbReference type="SUPFAM" id="SSF54373">
    <property type="entry name" value="FAD-linked reductases, C-terminal domain"/>
    <property type="match status" value="1"/>
</dbReference>
<reference evidence="7 8" key="1">
    <citation type="journal article" date="2018" name="Sci. Rep.">
        <title>Comparative genomics provides insights into the lifestyle and reveals functional heterogeneity of dark septate endophytic fungi.</title>
        <authorList>
            <person name="Knapp D.G."/>
            <person name="Nemeth J.B."/>
            <person name="Barry K."/>
            <person name="Hainaut M."/>
            <person name="Henrissat B."/>
            <person name="Johnson J."/>
            <person name="Kuo A."/>
            <person name="Lim J.H.P."/>
            <person name="Lipzen A."/>
            <person name="Nolan M."/>
            <person name="Ohm R.A."/>
            <person name="Tamas L."/>
            <person name="Grigoriev I.V."/>
            <person name="Spatafora J.W."/>
            <person name="Nagy L.G."/>
            <person name="Kovacs G.M."/>
        </authorList>
    </citation>
    <scope>NUCLEOTIDE SEQUENCE [LARGE SCALE GENOMIC DNA]</scope>
    <source>
        <strain evidence="7 8">DSE2036</strain>
    </source>
</reference>
<dbReference type="PANTHER" id="PTHR10961">
    <property type="entry name" value="PEROXISOMAL SARCOSINE OXIDASE"/>
    <property type="match status" value="1"/>
</dbReference>
<evidence type="ECO:0000313" key="8">
    <source>
        <dbReference type="Proteomes" id="UP000244855"/>
    </source>
</evidence>
<dbReference type="STRING" id="97972.A0A2V1DLM4"/>
<dbReference type="OrthoDB" id="2219495at2759"/>
<comment type="similarity">
    <text evidence="2">Belongs to the MSOX/MTOX family.</text>
</comment>
<dbReference type="Proteomes" id="UP000244855">
    <property type="component" value="Unassembled WGS sequence"/>
</dbReference>
<evidence type="ECO:0000256" key="1">
    <source>
        <dbReference type="ARBA" id="ARBA00001974"/>
    </source>
</evidence>
<accession>A0A2V1DLM4</accession>
<dbReference type="InterPro" id="IPR045170">
    <property type="entry name" value="MTOX"/>
</dbReference>
<comment type="cofactor">
    <cofactor evidence="1">
        <name>FAD</name>
        <dbReference type="ChEBI" id="CHEBI:57692"/>
    </cofactor>
</comment>
<proteinExistence type="inferred from homology"/>
<dbReference type="SUPFAM" id="SSF51905">
    <property type="entry name" value="FAD/NAD(P)-binding domain"/>
    <property type="match status" value="1"/>
</dbReference>
<name>A0A2V1DLM4_9PLEO</name>